<dbReference type="GO" id="GO:0009507">
    <property type="term" value="C:chloroplast"/>
    <property type="evidence" value="ECO:0007669"/>
    <property type="project" value="TreeGrafter"/>
</dbReference>
<reference evidence="2 3" key="1">
    <citation type="submission" date="2023-10" db="EMBL/GenBank/DDBJ databases">
        <title>Chromosome-scale genome assembly provides insights into flower coloration mechanisms of Canna indica.</title>
        <authorList>
            <person name="Li C."/>
        </authorList>
    </citation>
    <scope>NUCLEOTIDE SEQUENCE [LARGE SCALE GENOMIC DNA]</scope>
    <source>
        <tissue evidence="2">Flower</tissue>
    </source>
</reference>
<accession>A0AAQ3QH80</accession>
<organism evidence="2 3">
    <name type="scientific">Canna indica</name>
    <name type="common">Indian-shot</name>
    <dbReference type="NCBI Taxonomy" id="4628"/>
    <lineage>
        <taxon>Eukaryota</taxon>
        <taxon>Viridiplantae</taxon>
        <taxon>Streptophyta</taxon>
        <taxon>Embryophyta</taxon>
        <taxon>Tracheophyta</taxon>
        <taxon>Spermatophyta</taxon>
        <taxon>Magnoliopsida</taxon>
        <taxon>Liliopsida</taxon>
        <taxon>Zingiberales</taxon>
        <taxon>Cannaceae</taxon>
        <taxon>Canna</taxon>
    </lineage>
</organism>
<evidence type="ECO:0000313" key="2">
    <source>
        <dbReference type="EMBL" id="WOL09361.1"/>
    </source>
</evidence>
<gene>
    <name evidence="2" type="ORF">Cni_G18114</name>
</gene>
<evidence type="ECO:0000259" key="1">
    <source>
        <dbReference type="Pfam" id="PF24869"/>
    </source>
</evidence>
<feature type="domain" description="DUF7734" evidence="1">
    <location>
        <begin position="82"/>
        <end position="168"/>
    </location>
</feature>
<dbReference type="AlphaFoldDB" id="A0AAQ3QH80"/>
<dbReference type="Proteomes" id="UP001327560">
    <property type="component" value="Chromosome 5"/>
</dbReference>
<sequence length="172" mass="19420">MVIHSLLPQAHPACLPASISDVVHLHNLTPAAVLRSRREAVAAQRRLSTEHCQLQCKARRRVRYEEEEESEEEYGQNLELSLMEAYSERARNVALLVRATVDGEEELVLVFRGFSSSLSSMTSSDPWKSVLPARAVIESIDVVKGPFDPSNIDYLERDLTWEAFKTRLQSIA</sequence>
<keyword evidence="3" id="KW-1185">Reference proteome</keyword>
<dbReference type="EMBL" id="CP136894">
    <property type="protein sequence ID" value="WOL09361.1"/>
    <property type="molecule type" value="Genomic_DNA"/>
</dbReference>
<dbReference type="InterPro" id="IPR056636">
    <property type="entry name" value="DUF7734"/>
</dbReference>
<protein>
    <recommendedName>
        <fullName evidence="1">DUF7734 domain-containing protein</fullName>
    </recommendedName>
</protein>
<dbReference type="Pfam" id="PF24869">
    <property type="entry name" value="DUF7734"/>
    <property type="match status" value="1"/>
</dbReference>
<dbReference type="PANTHER" id="PTHR36729">
    <property type="entry name" value="EXPRESSED PROTEIN"/>
    <property type="match status" value="1"/>
</dbReference>
<evidence type="ECO:0000313" key="3">
    <source>
        <dbReference type="Proteomes" id="UP001327560"/>
    </source>
</evidence>
<proteinExistence type="predicted"/>
<dbReference type="PANTHER" id="PTHR36729:SF2">
    <property type="entry name" value="EXPRESSED PROTEIN"/>
    <property type="match status" value="1"/>
</dbReference>
<name>A0AAQ3QH80_9LILI</name>